<evidence type="ECO:0000256" key="5">
    <source>
        <dbReference type="ARBA" id="ARBA00022679"/>
    </source>
</evidence>
<dbReference type="CDD" id="cd00082">
    <property type="entry name" value="HisKA"/>
    <property type="match status" value="1"/>
</dbReference>
<dbReference type="InterPro" id="IPR036097">
    <property type="entry name" value="HisK_dim/P_sf"/>
</dbReference>
<evidence type="ECO:0000256" key="4">
    <source>
        <dbReference type="ARBA" id="ARBA00022553"/>
    </source>
</evidence>
<dbReference type="SUPFAM" id="SSF52172">
    <property type="entry name" value="CheY-like"/>
    <property type="match status" value="2"/>
</dbReference>
<evidence type="ECO:0000256" key="6">
    <source>
        <dbReference type="ARBA" id="ARBA00022741"/>
    </source>
</evidence>
<dbReference type="InterPro" id="IPR011006">
    <property type="entry name" value="CheY-like_superfamily"/>
</dbReference>
<dbReference type="GO" id="GO:0000155">
    <property type="term" value="F:phosphorelay sensor kinase activity"/>
    <property type="evidence" value="ECO:0007669"/>
    <property type="project" value="InterPro"/>
</dbReference>
<sequence length="1168" mass="131128">MREKRKTIAIVDDSPADRETIRRYLLGDEQSTYRIFEAEDGETGLALCEEVQPDAILLEFLLPDMNGLEFLEKLKTQLGQTNLPAIILTGQGNEANAVQAIKSGAKDYLVKDKITPANLRIAIGNVIEQTQLQQQLEAREARFQATFEQAAVGMALVGPDRKWFQVNQRLCDIVGYSRAELLGRSWQEITHPDDVDADINDFYRLLAGEIETYSFEQRCIRKNGTCVLVDVTVSLTRKPNGDPNYLILAIQDISNRAQAQQALQQARDELEIRVAQRTAELQQTQEELETMLEELQVAEEELRQQNEELLISQQAIELERQRYQDLFEFAPDGYLVTDVKGNIQEANRAAASLLGVNQQRLIGKSLSIFIVKQERQRFRTQLAQLQQVQNWEVHLQPRDGDPFPAMLAVTSIRDLQGEQIGLRWLIRDISIPKQMEKQLQAARDRLEIRVEERTAELSQANTLLQQQYQQQRLVTQMALRIRQSLNLDEILQTTVEEVRQFLECDRVVIFRFDPDWSGRVIVESVASEWVAILSTPINDPCFREKYIEPYRQGAISLHSDIYAEEIETCYIEFLAQFQVRANLVVPILIESREYPGMSAPGIQENSPIQNTQLWGLLIAHHCRVPRQWQPLEIDLLKQLATQVGIAIQQSTLFQQTQIELAERKRAEQKIREQAALLDVATNAIFVRDMAGQILYWNKGAEDLYGWQRSEAMGKNANRLLHKQISSQLEQALTNIIEQGSWQGELQKVTKSGKDVLVESRWTLVGDEVGQPKSILIVDTDITAKKQLEQQFLRAQRLESLGTLAGGIAHDLNNMLTPILLSSQMLKDRITDAQSQKLFGLIEINAKRGAELVKQVLSFARGVEGKRVPVQLEHLLLEIEQIIKRTFSKSIEVRTNIPTRELWTVSADATQLHQVLMNLCVNAGDAMPDGGTLDLSAENILIDENYARMNLNAQVGPYVAIAISDTGVGISEEQLERIFEPFFTTKEVGKGTGLGLSTVLGIVKSHGGFVNVSSEVGRGSQFKVYLPAVAATVTQQTEDLNLPRGQGELILVVDDETSIQEITTASLEAHNYRVLTARDGVEAIALFAQRQNEISVVLMDIMMPSMDGLTAIGILQKINPQVKIIATSGLVSNGKLTAATGAGVQAFLHKPYTAKELLAALDLVINANC</sequence>
<dbReference type="SUPFAM" id="SSF47384">
    <property type="entry name" value="Homodimeric domain of signal transducing histidine kinase"/>
    <property type="match status" value="1"/>
</dbReference>
<evidence type="ECO:0000259" key="16">
    <source>
        <dbReference type="PROSITE" id="PS50113"/>
    </source>
</evidence>
<keyword evidence="7 17" id="KW-0418">Kinase</keyword>
<dbReference type="PROSITE" id="PS50046">
    <property type="entry name" value="PHYTOCHROME_2"/>
    <property type="match status" value="1"/>
</dbReference>
<dbReference type="PRINTS" id="PR00344">
    <property type="entry name" value="BCTRLSENSOR"/>
</dbReference>
<feature type="coiled-coil region" evidence="11">
    <location>
        <begin position="436"/>
        <end position="463"/>
    </location>
</feature>
<dbReference type="Gene3D" id="1.10.287.130">
    <property type="match status" value="1"/>
</dbReference>
<dbReference type="SMART" id="SM00091">
    <property type="entry name" value="PAS"/>
    <property type="match status" value="3"/>
</dbReference>
<dbReference type="InterPro" id="IPR003661">
    <property type="entry name" value="HisK_dim/P_dom"/>
</dbReference>
<dbReference type="Pfam" id="PF00989">
    <property type="entry name" value="PAS"/>
    <property type="match status" value="2"/>
</dbReference>
<feature type="domain" description="Histidine kinase" evidence="13">
    <location>
        <begin position="806"/>
        <end position="1029"/>
    </location>
</feature>
<keyword evidence="11" id="KW-0175">Coiled coil</keyword>
<proteinExistence type="inferred from homology"/>
<dbReference type="Pfam" id="PF08447">
    <property type="entry name" value="PAS_3"/>
    <property type="match status" value="1"/>
</dbReference>
<keyword evidence="4 10" id="KW-0597">Phosphoprotein</keyword>
<dbReference type="PROSITE" id="PS50110">
    <property type="entry name" value="RESPONSE_REGULATORY"/>
    <property type="match status" value="2"/>
</dbReference>
<reference evidence="17" key="1">
    <citation type="submission" date="2019-10" db="EMBL/GenBank/DDBJ databases">
        <title>Draft genome sequece of Microseira wollei NIES-4236.</title>
        <authorList>
            <person name="Yamaguchi H."/>
            <person name="Suzuki S."/>
            <person name="Kawachi M."/>
        </authorList>
    </citation>
    <scope>NUCLEOTIDE SEQUENCE</scope>
    <source>
        <strain evidence="17">NIES-4236</strain>
    </source>
</reference>
<name>A0AAV3X405_9CYAN</name>
<dbReference type="SMART" id="SM00065">
    <property type="entry name" value="GAF"/>
    <property type="match status" value="1"/>
</dbReference>
<dbReference type="InterPro" id="IPR003594">
    <property type="entry name" value="HATPase_dom"/>
</dbReference>
<dbReference type="SUPFAM" id="SSF55781">
    <property type="entry name" value="GAF domain-like"/>
    <property type="match status" value="1"/>
</dbReference>
<dbReference type="PROSITE" id="PS50109">
    <property type="entry name" value="HIS_KIN"/>
    <property type="match status" value="1"/>
</dbReference>
<evidence type="ECO:0000259" key="12">
    <source>
        <dbReference type="PROSITE" id="PS50046"/>
    </source>
</evidence>
<dbReference type="RefSeq" id="WP_226577090.1">
    <property type="nucleotide sequence ID" value="NZ_BLAY01000018.1"/>
</dbReference>
<evidence type="ECO:0000259" key="13">
    <source>
        <dbReference type="PROSITE" id="PS50109"/>
    </source>
</evidence>
<evidence type="ECO:0000256" key="3">
    <source>
        <dbReference type="ARBA" id="ARBA00012438"/>
    </source>
</evidence>
<dbReference type="InterPro" id="IPR003018">
    <property type="entry name" value="GAF"/>
</dbReference>
<dbReference type="Pfam" id="PF01590">
    <property type="entry name" value="GAF"/>
    <property type="match status" value="1"/>
</dbReference>
<dbReference type="InterPro" id="IPR001789">
    <property type="entry name" value="Sig_transdc_resp-reg_receiver"/>
</dbReference>
<dbReference type="InterPro" id="IPR036890">
    <property type="entry name" value="HATPase_C_sf"/>
</dbReference>
<dbReference type="SUPFAM" id="SSF55785">
    <property type="entry name" value="PYP-like sensor domain (PAS domain)"/>
    <property type="match status" value="3"/>
</dbReference>
<dbReference type="GO" id="GO:0006355">
    <property type="term" value="P:regulation of DNA-templated transcription"/>
    <property type="evidence" value="ECO:0007669"/>
    <property type="project" value="InterPro"/>
</dbReference>
<keyword evidence="5" id="KW-0808">Transferase</keyword>
<comment type="caution">
    <text evidence="17">The sequence shown here is derived from an EMBL/GenBank/DDBJ whole genome shotgun (WGS) entry which is preliminary data.</text>
</comment>
<dbReference type="PROSITE" id="PS50113">
    <property type="entry name" value="PAC"/>
    <property type="match status" value="3"/>
</dbReference>
<dbReference type="InterPro" id="IPR001610">
    <property type="entry name" value="PAC"/>
</dbReference>
<dbReference type="CDD" id="cd00130">
    <property type="entry name" value="PAS"/>
    <property type="match status" value="3"/>
</dbReference>
<dbReference type="Pfam" id="PF02518">
    <property type="entry name" value="HATPase_c"/>
    <property type="match status" value="1"/>
</dbReference>
<feature type="domain" description="Response regulatory" evidence="14">
    <location>
        <begin position="7"/>
        <end position="126"/>
    </location>
</feature>
<feature type="domain" description="PAS" evidence="15">
    <location>
        <begin position="669"/>
        <end position="739"/>
    </location>
</feature>
<feature type="domain" description="Response regulatory" evidence="14">
    <location>
        <begin position="1048"/>
        <end position="1164"/>
    </location>
</feature>
<dbReference type="InterPro" id="IPR013655">
    <property type="entry name" value="PAS_fold_3"/>
</dbReference>
<gene>
    <name evidence="17" type="ORF">MiSe_15350</name>
</gene>
<evidence type="ECO:0000313" key="18">
    <source>
        <dbReference type="Proteomes" id="UP001050975"/>
    </source>
</evidence>
<dbReference type="InterPro" id="IPR013767">
    <property type="entry name" value="PAS_fold"/>
</dbReference>
<dbReference type="PROSITE" id="PS50112">
    <property type="entry name" value="PAS"/>
    <property type="match status" value="3"/>
</dbReference>
<evidence type="ECO:0000256" key="10">
    <source>
        <dbReference type="PROSITE-ProRule" id="PRU00169"/>
    </source>
</evidence>
<feature type="coiled-coil region" evidence="11">
    <location>
        <begin position="256"/>
        <end position="319"/>
    </location>
</feature>
<feature type="domain" description="PAS" evidence="15">
    <location>
        <begin position="139"/>
        <end position="209"/>
    </location>
</feature>
<comment type="catalytic activity">
    <reaction evidence="1">
        <text>ATP + protein L-histidine = ADP + protein N-phospho-L-histidine.</text>
        <dbReference type="EC" id="2.7.13.3"/>
    </reaction>
</comment>
<keyword evidence="18" id="KW-1185">Reference proteome</keyword>
<keyword evidence="6" id="KW-0547">Nucleotide-binding</keyword>
<feature type="domain" description="Phytochrome chromophore attachment site" evidence="12">
    <location>
        <begin position="486"/>
        <end position="642"/>
    </location>
</feature>
<evidence type="ECO:0000259" key="14">
    <source>
        <dbReference type="PROSITE" id="PS50110"/>
    </source>
</evidence>
<dbReference type="SUPFAM" id="SSF55874">
    <property type="entry name" value="ATPase domain of HSP90 chaperone/DNA topoisomerase II/histidine kinase"/>
    <property type="match status" value="1"/>
</dbReference>
<accession>A0AAV3X405</accession>
<evidence type="ECO:0000313" key="17">
    <source>
        <dbReference type="EMBL" id="GET36783.1"/>
    </source>
</evidence>
<comment type="caution">
    <text evidence="10">Lacks conserved residue(s) required for the propagation of feature annotation.</text>
</comment>
<dbReference type="Gene3D" id="3.30.450.20">
    <property type="entry name" value="PAS domain"/>
    <property type="match status" value="3"/>
</dbReference>
<dbReference type="PANTHER" id="PTHR43065">
    <property type="entry name" value="SENSOR HISTIDINE KINASE"/>
    <property type="match status" value="1"/>
</dbReference>
<feature type="domain" description="PAC" evidence="16">
    <location>
        <begin position="389"/>
        <end position="441"/>
    </location>
</feature>
<dbReference type="InterPro" id="IPR035965">
    <property type="entry name" value="PAS-like_dom_sf"/>
</dbReference>
<evidence type="ECO:0000259" key="15">
    <source>
        <dbReference type="PROSITE" id="PS50112"/>
    </source>
</evidence>
<evidence type="ECO:0000256" key="1">
    <source>
        <dbReference type="ARBA" id="ARBA00000085"/>
    </source>
</evidence>
<dbReference type="SMART" id="SM00086">
    <property type="entry name" value="PAC"/>
    <property type="match status" value="3"/>
</dbReference>
<dbReference type="Proteomes" id="UP001050975">
    <property type="component" value="Unassembled WGS sequence"/>
</dbReference>
<dbReference type="CDD" id="cd00156">
    <property type="entry name" value="REC"/>
    <property type="match status" value="2"/>
</dbReference>
<protein>
    <recommendedName>
        <fullName evidence="3">histidine kinase</fullName>
        <ecNumber evidence="3">2.7.13.3</ecNumber>
    </recommendedName>
</protein>
<dbReference type="InterPro" id="IPR000700">
    <property type="entry name" value="PAS-assoc_C"/>
</dbReference>
<dbReference type="InterPro" id="IPR000014">
    <property type="entry name" value="PAS"/>
</dbReference>
<dbReference type="SMART" id="SM00387">
    <property type="entry name" value="HATPase_c"/>
    <property type="match status" value="1"/>
</dbReference>
<dbReference type="Gene3D" id="3.30.450.40">
    <property type="match status" value="1"/>
</dbReference>
<dbReference type="Gene3D" id="3.40.50.2300">
    <property type="match status" value="2"/>
</dbReference>
<feature type="domain" description="PAC" evidence="16">
    <location>
        <begin position="741"/>
        <end position="793"/>
    </location>
</feature>
<keyword evidence="8" id="KW-0067">ATP-binding</keyword>
<feature type="domain" description="PAC" evidence="16">
    <location>
        <begin position="213"/>
        <end position="265"/>
    </location>
</feature>
<dbReference type="InterPro" id="IPR004358">
    <property type="entry name" value="Sig_transdc_His_kin-like_C"/>
</dbReference>
<dbReference type="Gene3D" id="3.30.565.10">
    <property type="entry name" value="Histidine kinase-like ATPase, C-terminal domain"/>
    <property type="match status" value="1"/>
</dbReference>
<feature type="modified residue" description="4-aspartylphosphate" evidence="10">
    <location>
        <position position="1099"/>
    </location>
</feature>
<evidence type="ECO:0000256" key="2">
    <source>
        <dbReference type="ARBA" id="ARBA00006402"/>
    </source>
</evidence>
<dbReference type="InterPro" id="IPR016132">
    <property type="entry name" value="Phyto_chromo_attachment"/>
</dbReference>
<evidence type="ECO:0000256" key="9">
    <source>
        <dbReference type="ARBA" id="ARBA00023012"/>
    </source>
</evidence>
<evidence type="ECO:0000256" key="8">
    <source>
        <dbReference type="ARBA" id="ARBA00022840"/>
    </source>
</evidence>
<dbReference type="Pfam" id="PF00072">
    <property type="entry name" value="Response_reg"/>
    <property type="match status" value="2"/>
</dbReference>
<dbReference type="GO" id="GO:0005524">
    <property type="term" value="F:ATP binding"/>
    <property type="evidence" value="ECO:0007669"/>
    <property type="project" value="UniProtKB-KW"/>
</dbReference>
<evidence type="ECO:0000256" key="11">
    <source>
        <dbReference type="SAM" id="Coils"/>
    </source>
</evidence>
<dbReference type="Pfam" id="PF00512">
    <property type="entry name" value="HisKA"/>
    <property type="match status" value="1"/>
</dbReference>
<dbReference type="InterPro" id="IPR029016">
    <property type="entry name" value="GAF-like_dom_sf"/>
</dbReference>
<feature type="domain" description="PAS" evidence="15">
    <location>
        <begin position="319"/>
        <end position="389"/>
    </location>
</feature>
<dbReference type="NCBIfam" id="TIGR00229">
    <property type="entry name" value="sensory_box"/>
    <property type="match status" value="3"/>
</dbReference>
<dbReference type="EMBL" id="BLAY01000018">
    <property type="protein sequence ID" value="GET36783.1"/>
    <property type="molecule type" value="Genomic_DNA"/>
</dbReference>
<dbReference type="InterPro" id="IPR005467">
    <property type="entry name" value="His_kinase_dom"/>
</dbReference>
<dbReference type="PANTHER" id="PTHR43065:SF46">
    <property type="entry name" value="C4-DICARBOXYLATE TRANSPORT SENSOR PROTEIN DCTB"/>
    <property type="match status" value="1"/>
</dbReference>
<keyword evidence="9" id="KW-0902">Two-component regulatory system</keyword>
<comment type="similarity">
    <text evidence="2">In the N-terminal section; belongs to the phytochrome family.</text>
</comment>
<dbReference type="SMART" id="SM00388">
    <property type="entry name" value="HisKA"/>
    <property type="match status" value="1"/>
</dbReference>
<dbReference type="SMART" id="SM00448">
    <property type="entry name" value="REC"/>
    <property type="match status" value="2"/>
</dbReference>
<organism evidence="17 18">
    <name type="scientific">Microseira wollei NIES-4236</name>
    <dbReference type="NCBI Taxonomy" id="2530354"/>
    <lineage>
        <taxon>Bacteria</taxon>
        <taxon>Bacillati</taxon>
        <taxon>Cyanobacteriota</taxon>
        <taxon>Cyanophyceae</taxon>
        <taxon>Oscillatoriophycideae</taxon>
        <taxon>Aerosakkonematales</taxon>
        <taxon>Aerosakkonemataceae</taxon>
        <taxon>Microseira</taxon>
    </lineage>
</organism>
<dbReference type="AlphaFoldDB" id="A0AAV3X405"/>
<dbReference type="EC" id="2.7.13.3" evidence="3"/>
<evidence type="ECO:0000256" key="7">
    <source>
        <dbReference type="ARBA" id="ARBA00022777"/>
    </source>
</evidence>